<accession>A0A0S4LG92</accession>
<dbReference type="STRING" id="1742973.COMA2_160009"/>
<gene>
    <name evidence="1" type="ORF">COMA2_160009</name>
</gene>
<dbReference type="Proteomes" id="UP000198736">
    <property type="component" value="Unassembled WGS sequence"/>
</dbReference>
<evidence type="ECO:0000313" key="2">
    <source>
        <dbReference type="Proteomes" id="UP000198736"/>
    </source>
</evidence>
<proteinExistence type="predicted"/>
<sequence>MFRSTLYWITFCARVVITLLLRRSGVLLKLDGYGTRLPILVGAVDHGRNVFDEVETIRLCARSFV</sequence>
<evidence type="ECO:0000313" key="1">
    <source>
        <dbReference type="EMBL" id="CUS34162.1"/>
    </source>
</evidence>
<name>A0A0S4LG92_9BACT</name>
<keyword evidence="2" id="KW-1185">Reference proteome</keyword>
<organism evidence="1 2">
    <name type="scientific">Candidatus Nitrospira nitrificans</name>
    <dbReference type="NCBI Taxonomy" id="1742973"/>
    <lineage>
        <taxon>Bacteria</taxon>
        <taxon>Pseudomonadati</taxon>
        <taxon>Nitrospirota</taxon>
        <taxon>Nitrospiria</taxon>
        <taxon>Nitrospirales</taxon>
        <taxon>Nitrospiraceae</taxon>
        <taxon>Nitrospira</taxon>
    </lineage>
</organism>
<dbReference type="AlphaFoldDB" id="A0A0S4LG92"/>
<protein>
    <submittedName>
        <fullName evidence="1">Uncharacterized protein</fullName>
    </submittedName>
</protein>
<reference evidence="2" key="1">
    <citation type="submission" date="2015-10" db="EMBL/GenBank/DDBJ databases">
        <authorList>
            <person name="Luecker S."/>
            <person name="Luecker S."/>
        </authorList>
    </citation>
    <scope>NUCLEOTIDE SEQUENCE [LARGE SCALE GENOMIC DNA]</scope>
</reference>
<dbReference type="EMBL" id="CZPZ01000008">
    <property type="protein sequence ID" value="CUS34162.1"/>
    <property type="molecule type" value="Genomic_DNA"/>
</dbReference>